<gene>
    <name evidence="2" type="ORF">THIARS_70555</name>
</gene>
<name>A0A238D6R9_THIDL</name>
<feature type="compositionally biased region" description="Basic and acidic residues" evidence="1">
    <location>
        <begin position="9"/>
        <end position="28"/>
    </location>
</feature>
<dbReference type="Proteomes" id="UP000214566">
    <property type="component" value="Unassembled WGS sequence"/>
</dbReference>
<evidence type="ECO:0000313" key="3">
    <source>
        <dbReference type="Proteomes" id="UP000214566"/>
    </source>
</evidence>
<dbReference type="EMBL" id="FLMQ01000056">
    <property type="protein sequence ID" value="SBP88935.1"/>
    <property type="molecule type" value="Genomic_DNA"/>
</dbReference>
<feature type="compositionally biased region" description="Polar residues" evidence="1">
    <location>
        <begin position="36"/>
        <end position="46"/>
    </location>
</feature>
<reference evidence="2 3" key="1">
    <citation type="submission" date="2016-06" db="EMBL/GenBank/DDBJ databases">
        <authorList>
            <person name="Kjaerup R.B."/>
            <person name="Dalgaard T.S."/>
            <person name="Juul-Madsen H.R."/>
        </authorList>
    </citation>
    <scope>NUCLEOTIDE SEQUENCE [LARGE SCALE GENOMIC DNA]</scope>
    <source>
        <strain evidence="2 3">DSM 16361</strain>
    </source>
</reference>
<keyword evidence="3" id="KW-1185">Reference proteome</keyword>
<dbReference type="AlphaFoldDB" id="A0A238D6R9"/>
<protein>
    <submittedName>
        <fullName evidence="2">Uncharacterized protein</fullName>
    </submittedName>
</protein>
<evidence type="ECO:0000313" key="2">
    <source>
        <dbReference type="EMBL" id="SBP88935.1"/>
    </source>
</evidence>
<accession>A0A238D6R9</accession>
<evidence type="ECO:0000256" key="1">
    <source>
        <dbReference type="SAM" id="MobiDB-lite"/>
    </source>
</evidence>
<organism evidence="2 3">
    <name type="scientific">Thiomonas delicata</name>
    <name type="common">Thiomonas cuprina</name>
    <dbReference type="NCBI Taxonomy" id="364030"/>
    <lineage>
        <taxon>Bacteria</taxon>
        <taxon>Pseudomonadati</taxon>
        <taxon>Pseudomonadota</taxon>
        <taxon>Betaproteobacteria</taxon>
        <taxon>Burkholderiales</taxon>
        <taxon>Thiomonas</taxon>
    </lineage>
</organism>
<feature type="region of interest" description="Disordered" evidence="1">
    <location>
        <begin position="1"/>
        <end position="49"/>
    </location>
</feature>
<proteinExistence type="predicted"/>
<sequence length="87" mass="9658">MRTRNPTTQRDEPQSPEREGLRQIRKPDPLIGQGSGQITAPEQSPEGSFELRRARLKGQHCCHCPLIKGAQQVSAEVEFPVHASSLT</sequence>